<keyword evidence="3" id="KW-1185">Reference proteome</keyword>
<dbReference type="AlphaFoldDB" id="A0A2P5AQ77"/>
<dbReference type="EMBL" id="JXTB01000488">
    <property type="protein sequence ID" value="PON38690.1"/>
    <property type="molecule type" value="Genomic_DNA"/>
</dbReference>
<feature type="compositionally biased region" description="Low complexity" evidence="1">
    <location>
        <begin position="94"/>
        <end position="104"/>
    </location>
</feature>
<sequence>SHHSGTEGSAIDATRSLKRFFVNFLWFAIVLRSLRKKLYAKVVNPLRALKLKSQKNRTPKSQRSLKSQSNLKSQICHQSQSRISPSRGHQSGQNHHPVNPVHHLNPVQPQNNWLRFPLPVWPGTFGLTTLSSRVVRNATEAMVVEHAITVVVASLWRLRTVEEG</sequence>
<feature type="region of interest" description="Disordered" evidence="1">
    <location>
        <begin position="53"/>
        <end position="104"/>
    </location>
</feature>
<comment type="caution">
    <text evidence="2">The sequence shown here is derived from an EMBL/GenBank/DDBJ whole genome shotgun (WGS) entry which is preliminary data.</text>
</comment>
<proteinExistence type="predicted"/>
<accession>A0A2P5AQ77</accession>
<name>A0A2P5AQ77_PARAD</name>
<organism evidence="2 3">
    <name type="scientific">Parasponia andersonii</name>
    <name type="common">Sponia andersonii</name>
    <dbReference type="NCBI Taxonomy" id="3476"/>
    <lineage>
        <taxon>Eukaryota</taxon>
        <taxon>Viridiplantae</taxon>
        <taxon>Streptophyta</taxon>
        <taxon>Embryophyta</taxon>
        <taxon>Tracheophyta</taxon>
        <taxon>Spermatophyta</taxon>
        <taxon>Magnoliopsida</taxon>
        <taxon>eudicotyledons</taxon>
        <taxon>Gunneridae</taxon>
        <taxon>Pentapetalae</taxon>
        <taxon>rosids</taxon>
        <taxon>fabids</taxon>
        <taxon>Rosales</taxon>
        <taxon>Cannabaceae</taxon>
        <taxon>Parasponia</taxon>
    </lineage>
</organism>
<feature type="non-terminal residue" evidence="2">
    <location>
        <position position="1"/>
    </location>
</feature>
<reference evidence="3" key="1">
    <citation type="submission" date="2016-06" db="EMBL/GenBank/DDBJ databases">
        <title>Parallel loss of symbiosis genes in relatives of nitrogen-fixing non-legume Parasponia.</title>
        <authorList>
            <person name="Van Velzen R."/>
            <person name="Holmer R."/>
            <person name="Bu F."/>
            <person name="Rutten L."/>
            <person name="Van Zeijl A."/>
            <person name="Liu W."/>
            <person name="Santuari L."/>
            <person name="Cao Q."/>
            <person name="Sharma T."/>
            <person name="Shen D."/>
            <person name="Roswanjaya Y."/>
            <person name="Wardhani T."/>
            <person name="Kalhor M.S."/>
            <person name="Jansen J."/>
            <person name="Van den Hoogen J."/>
            <person name="Gungor B."/>
            <person name="Hartog M."/>
            <person name="Hontelez J."/>
            <person name="Verver J."/>
            <person name="Yang W.-C."/>
            <person name="Schijlen E."/>
            <person name="Repin R."/>
            <person name="Schilthuizen M."/>
            <person name="Schranz E."/>
            <person name="Heidstra R."/>
            <person name="Miyata K."/>
            <person name="Fedorova E."/>
            <person name="Kohlen W."/>
            <person name="Bisseling T."/>
            <person name="Smit S."/>
            <person name="Geurts R."/>
        </authorList>
    </citation>
    <scope>NUCLEOTIDE SEQUENCE [LARGE SCALE GENOMIC DNA]</scope>
    <source>
        <strain evidence="3">cv. WU1-14</strain>
    </source>
</reference>
<protein>
    <submittedName>
        <fullName evidence="2">Uncharacterized protein</fullName>
    </submittedName>
</protein>
<evidence type="ECO:0000256" key="1">
    <source>
        <dbReference type="SAM" id="MobiDB-lite"/>
    </source>
</evidence>
<evidence type="ECO:0000313" key="2">
    <source>
        <dbReference type="EMBL" id="PON38690.1"/>
    </source>
</evidence>
<feature type="compositionally biased region" description="Polar residues" evidence="1">
    <location>
        <begin position="61"/>
        <end position="93"/>
    </location>
</feature>
<dbReference type="OrthoDB" id="10555025at2759"/>
<dbReference type="Proteomes" id="UP000237105">
    <property type="component" value="Unassembled WGS sequence"/>
</dbReference>
<evidence type="ECO:0000313" key="3">
    <source>
        <dbReference type="Proteomes" id="UP000237105"/>
    </source>
</evidence>
<gene>
    <name evidence="2" type="ORF">PanWU01x14_310880</name>
</gene>